<feature type="domain" description="Alpha-glycerophosphate oxidase C-terminal" evidence="8">
    <location>
        <begin position="384"/>
        <end position="480"/>
    </location>
</feature>
<comment type="similarity">
    <text evidence="2 6">Belongs to the FAD-dependent glycerol-3-phosphate dehydrogenase family.</text>
</comment>
<dbReference type="Proteomes" id="UP000207598">
    <property type="component" value="Unassembled WGS sequence"/>
</dbReference>
<sequence>MTETVDLLVIGGGINGVGVARDAAGRGLSVLLAEKDDLGQGTSSRSGKYIHGGLRYLEYYEFRLVREALTEREVVLEAAPHLAWPLRLVLVHSPEQRPRWLIRLGLFLYDHLGGRKRIPGTKSLRLDRAPEGEVVRDRYRNAFAYYDVWCDDARLVVLNALDAARRGAQILPRTRVASARRDGDTWLAILDTPDGPREIRARALVNTAGPWVEQVLGNVAGVNSAKHIRLVKGSHIVLKRWWTGDHGYVLQAPDKRLIFVNPYFDDLALIGTTDIPFDGKPEEVQIEGHEVDYLLGILNTYFKTELTPQDLVWAYSGVRPLFDDDEAKGASAVTRDYTFELDGGQGRAPILSAFGGKLTTYRKLSEAALDQLRPFFPRMGKDWTVTAPLPGGDIPGADFTRWFMDFCDRWPWLPQSLATHYARCYGTEADKLLAGATSLADLGTQFGGDFFEREARWLIRHEWAASAEDLLFRRTKHGVFLTPGEQAGVADWLARQTT</sequence>
<dbReference type="Gene3D" id="6.10.250.1890">
    <property type="match status" value="1"/>
</dbReference>
<dbReference type="GO" id="GO:0046168">
    <property type="term" value="P:glycerol-3-phosphate catabolic process"/>
    <property type="evidence" value="ECO:0007669"/>
    <property type="project" value="TreeGrafter"/>
</dbReference>
<dbReference type="SUPFAM" id="SSF51905">
    <property type="entry name" value="FAD/NAD(P)-binding domain"/>
    <property type="match status" value="1"/>
</dbReference>
<dbReference type="PANTHER" id="PTHR11985:SF15">
    <property type="entry name" value="GLYCEROL-3-PHOSPHATE DEHYDROGENASE, MITOCHONDRIAL"/>
    <property type="match status" value="1"/>
</dbReference>
<dbReference type="PANTHER" id="PTHR11985">
    <property type="entry name" value="GLYCEROL-3-PHOSPHATE DEHYDROGENASE"/>
    <property type="match status" value="1"/>
</dbReference>
<dbReference type="InterPro" id="IPR038299">
    <property type="entry name" value="DAO_C_sf"/>
</dbReference>
<dbReference type="InterPro" id="IPR031656">
    <property type="entry name" value="DAO_C"/>
</dbReference>
<name>A0A238KGV3_9RHOB</name>
<evidence type="ECO:0000256" key="6">
    <source>
        <dbReference type="RuleBase" id="RU361217"/>
    </source>
</evidence>
<dbReference type="PRINTS" id="PR01001">
    <property type="entry name" value="FADG3PDH"/>
</dbReference>
<evidence type="ECO:0000313" key="10">
    <source>
        <dbReference type="Proteomes" id="UP000207598"/>
    </source>
</evidence>
<organism evidence="9 10">
    <name type="scientific">Maliponia aquimaris</name>
    <dbReference type="NCBI Taxonomy" id="1673631"/>
    <lineage>
        <taxon>Bacteria</taxon>
        <taxon>Pseudomonadati</taxon>
        <taxon>Pseudomonadota</taxon>
        <taxon>Alphaproteobacteria</taxon>
        <taxon>Rhodobacterales</taxon>
        <taxon>Paracoccaceae</taxon>
        <taxon>Maliponia</taxon>
    </lineage>
</organism>
<proteinExistence type="inferred from homology"/>
<evidence type="ECO:0000256" key="2">
    <source>
        <dbReference type="ARBA" id="ARBA00007330"/>
    </source>
</evidence>
<keyword evidence="3 6" id="KW-0285">Flavoprotein</keyword>
<evidence type="ECO:0000313" key="9">
    <source>
        <dbReference type="EMBL" id="SMX42055.1"/>
    </source>
</evidence>
<dbReference type="Gene3D" id="3.30.9.10">
    <property type="entry name" value="D-Amino Acid Oxidase, subunit A, domain 2"/>
    <property type="match status" value="1"/>
</dbReference>
<evidence type="ECO:0000259" key="7">
    <source>
        <dbReference type="Pfam" id="PF01266"/>
    </source>
</evidence>
<dbReference type="AlphaFoldDB" id="A0A238KGV3"/>
<dbReference type="InterPro" id="IPR006076">
    <property type="entry name" value="FAD-dep_OxRdtase"/>
</dbReference>
<dbReference type="InterPro" id="IPR036188">
    <property type="entry name" value="FAD/NAD-bd_sf"/>
</dbReference>
<dbReference type="GO" id="GO:0004368">
    <property type="term" value="F:glycerol-3-phosphate dehydrogenase (quinone) activity"/>
    <property type="evidence" value="ECO:0007669"/>
    <property type="project" value="UniProtKB-EC"/>
</dbReference>
<dbReference type="NCBIfam" id="NF008899">
    <property type="entry name" value="PRK12266.1"/>
    <property type="match status" value="1"/>
</dbReference>
<dbReference type="PROSITE" id="PS00977">
    <property type="entry name" value="FAD_G3PDH_1"/>
    <property type="match status" value="1"/>
</dbReference>
<dbReference type="EC" id="1.1.5.3" evidence="6"/>
<dbReference type="GO" id="GO:0009331">
    <property type="term" value="C:glycerol-3-phosphate dehydrogenase (FAD) complex"/>
    <property type="evidence" value="ECO:0007669"/>
    <property type="project" value="UniProtKB-UniRule"/>
</dbReference>
<accession>A0A238KGV3</accession>
<evidence type="ECO:0000256" key="1">
    <source>
        <dbReference type="ARBA" id="ARBA00001974"/>
    </source>
</evidence>
<dbReference type="OrthoDB" id="9766796at2"/>
<dbReference type="EMBL" id="FXYF01000006">
    <property type="protein sequence ID" value="SMX42055.1"/>
    <property type="molecule type" value="Genomic_DNA"/>
</dbReference>
<reference evidence="9 10" key="1">
    <citation type="submission" date="2017-05" db="EMBL/GenBank/DDBJ databases">
        <authorList>
            <person name="Song R."/>
            <person name="Chenine A.L."/>
            <person name="Ruprecht R.M."/>
        </authorList>
    </citation>
    <scope>NUCLEOTIDE SEQUENCE [LARGE SCALE GENOMIC DNA]</scope>
    <source>
        <strain evidence="9 10">CECT 8898</strain>
    </source>
</reference>
<evidence type="ECO:0000256" key="4">
    <source>
        <dbReference type="ARBA" id="ARBA00022827"/>
    </source>
</evidence>
<dbReference type="InterPro" id="IPR000447">
    <property type="entry name" value="G3P_DH_FAD-dep"/>
</dbReference>
<keyword evidence="5 6" id="KW-0560">Oxidoreductase</keyword>
<dbReference type="Gene3D" id="1.10.8.870">
    <property type="entry name" value="Alpha-glycerophosphate oxidase, cap domain"/>
    <property type="match status" value="1"/>
</dbReference>
<comment type="cofactor">
    <cofactor evidence="1 6">
        <name>FAD</name>
        <dbReference type="ChEBI" id="CHEBI:57692"/>
    </cofactor>
</comment>
<dbReference type="Pfam" id="PF01266">
    <property type="entry name" value="DAO"/>
    <property type="match status" value="1"/>
</dbReference>
<evidence type="ECO:0000256" key="5">
    <source>
        <dbReference type="ARBA" id="ARBA00023002"/>
    </source>
</evidence>
<keyword evidence="4" id="KW-0274">FAD</keyword>
<dbReference type="RefSeq" id="WP_094021341.1">
    <property type="nucleotide sequence ID" value="NZ_FXYF01000006.1"/>
</dbReference>
<evidence type="ECO:0000259" key="8">
    <source>
        <dbReference type="Pfam" id="PF16901"/>
    </source>
</evidence>
<evidence type="ECO:0000256" key="3">
    <source>
        <dbReference type="ARBA" id="ARBA00022630"/>
    </source>
</evidence>
<dbReference type="NCBIfam" id="NF009906">
    <property type="entry name" value="PRK13369.1"/>
    <property type="match status" value="1"/>
</dbReference>
<dbReference type="Pfam" id="PF16901">
    <property type="entry name" value="DAO_C"/>
    <property type="match status" value="1"/>
</dbReference>
<dbReference type="Gene3D" id="3.50.50.60">
    <property type="entry name" value="FAD/NAD(P)-binding domain"/>
    <property type="match status" value="1"/>
</dbReference>
<feature type="domain" description="FAD dependent oxidoreductase" evidence="7">
    <location>
        <begin position="6"/>
        <end position="362"/>
    </location>
</feature>
<comment type="catalytic activity">
    <reaction evidence="6">
        <text>a quinone + sn-glycerol 3-phosphate = dihydroxyacetone phosphate + a quinol</text>
        <dbReference type="Rhea" id="RHEA:18977"/>
        <dbReference type="ChEBI" id="CHEBI:24646"/>
        <dbReference type="ChEBI" id="CHEBI:57597"/>
        <dbReference type="ChEBI" id="CHEBI:57642"/>
        <dbReference type="ChEBI" id="CHEBI:132124"/>
        <dbReference type="EC" id="1.1.5.3"/>
    </reaction>
</comment>
<gene>
    <name evidence="9" type="primary">glpD_2</name>
    <name evidence="9" type="ORF">MAA8898_02513</name>
</gene>
<protein>
    <recommendedName>
        <fullName evidence="6">Glycerol-3-phosphate dehydrogenase</fullName>
        <ecNumber evidence="6">1.1.5.3</ecNumber>
    </recommendedName>
</protein>
<keyword evidence="10" id="KW-1185">Reference proteome</keyword>